<organism evidence="3 4">
    <name type="scientific">Trametes cubensis</name>
    <dbReference type="NCBI Taxonomy" id="1111947"/>
    <lineage>
        <taxon>Eukaryota</taxon>
        <taxon>Fungi</taxon>
        <taxon>Dikarya</taxon>
        <taxon>Basidiomycota</taxon>
        <taxon>Agaricomycotina</taxon>
        <taxon>Agaricomycetes</taxon>
        <taxon>Polyporales</taxon>
        <taxon>Polyporaceae</taxon>
        <taxon>Trametes</taxon>
    </lineage>
</organism>
<protein>
    <submittedName>
        <fullName evidence="3">Uncharacterized protein</fullName>
    </submittedName>
</protein>
<name>A0AAD7TZ44_9APHY</name>
<keyword evidence="4" id="KW-1185">Reference proteome</keyword>
<evidence type="ECO:0000313" key="3">
    <source>
        <dbReference type="EMBL" id="KAJ8487780.1"/>
    </source>
</evidence>
<evidence type="ECO:0000256" key="2">
    <source>
        <dbReference type="SAM" id="Phobius"/>
    </source>
</evidence>
<feature type="region of interest" description="Disordered" evidence="1">
    <location>
        <begin position="389"/>
        <end position="423"/>
    </location>
</feature>
<evidence type="ECO:0000313" key="4">
    <source>
        <dbReference type="Proteomes" id="UP001215151"/>
    </source>
</evidence>
<gene>
    <name evidence="3" type="ORF">ONZ51_g3973</name>
</gene>
<reference evidence="3" key="1">
    <citation type="submission" date="2022-11" db="EMBL/GenBank/DDBJ databases">
        <title>Genome Sequence of Cubamyces cubensis.</title>
        <authorList>
            <person name="Buettner E."/>
        </authorList>
    </citation>
    <scope>NUCLEOTIDE SEQUENCE</scope>
    <source>
        <strain evidence="3">MPL-01</strain>
    </source>
</reference>
<dbReference type="Proteomes" id="UP001215151">
    <property type="component" value="Unassembled WGS sequence"/>
</dbReference>
<evidence type="ECO:0000256" key="1">
    <source>
        <dbReference type="SAM" id="MobiDB-lite"/>
    </source>
</evidence>
<feature type="compositionally biased region" description="Polar residues" evidence="1">
    <location>
        <begin position="235"/>
        <end position="259"/>
    </location>
</feature>
<dbReference type="EMBL" id="JAPEVG010000073">
    <property type="protein sequence ID" value="KAJ8487780.1"/>
    <property type="molecule type" value="Genomic_DNA"/>
</dbReference>
<proteinExistence type="predicted"/>
<feature type="transmembrane region" description="Helical" evidence="2">
    <location>
        <begin position="324"/>
        <end position="350"/>
    </location>
</feature>
<feature type="compositionally biased region" description="Low complexity" evidence="1">
    <location>
        <begin position="217"/>
        <end position="234"/>
    </location>
</feature>
<accession>A0AAD7TZ44</accession>
<keyword evidence="2" id="KW-1133">Transmembrane helix</keyword>
<feature type="compositionally biased region" description="Polar residues" evidence="1">
    <location>
        <begin position="273"/>
        <end position="298"/>
    </location>
</feature>
<keyword evidence="2" id="KW-0812">Transmembrane</keyword>
<sequence length="534" mass="56835">MASKHDRLWGHYVAEPLKQYLRVPVRLTLFGLVGKSASVHDDIYRSSKYILADVTQSPESIAAVCASVNRTIDDQNGDSVTGATPLYLPDTGTQAKYSTAHGTMRHTTRGPGDSGLIIQASFIGHAVYVYHIVLTAPISGVITRTNLTFYIDNHLVGAYAHSPAQGSVPPVLYKVPVYSNDSLEQGEHILQITTSGDSPAAALFDYIEYTTEEDDPPSSTTASSQASGSSPTSQVGVSSPMAQTSGSSALDANPPSSVAQAAHPPSSQGGGSSLASPAANISSAARHSPTSHVSWISVSSPIPQPDPTSSSTSQNRQQTRSSNVAAIAGAIAGGLVASAVACFLGVLWCSRARRRRRGARDALVRNDTRLELDKDHTFERDCGYPFASSPLLRGESSRPRPIPPTSDSVRVAPESLEPPSELGTDYTQHEKLLSSLSVGTVIVPVPAEHSVLLAQGEQVLLDHEDGLHHLRNDPLEGATRGSHNARIDQHGRDAHFNHGTLEALRAEMSALRTILETQRPAMNISHDVPPAYVR</sequence>
<comment type="caution">
    <text evidence="3">The sequence shown here is derived from an EMBL/GenBank/DDBJ whole genome shotgun (WGS) entry which is preliminary data.</text>
</comment>
<dbReference type="AlphaFoldDB" id="A0AAD7TZ44"/>
<feature type="compositionally biased region" description="Low complexity" evidence="1">
    <location>
        <begin position="307"/>
        <end position="320"/>
    </location>
</feature>
<feature type="region of interest" description="Disordered" evidence="1">
    <location>
        <begin position="211"/>
        <end position="320"/>
    </location>
</feature>
<keyword evidence="2" id="KW-0472">Membrane</keyword>